<evidence type="ECO:0000313" key="2">
    <source>
        <dbReference type="EMBL" id="RHF62286.1"/>
    </source>
</evidence>
<keyword evidence="1" id="KW-1133">Transmembrane helix</keyword>
<comment type="caution">
    <text evidence="2">The sequence shown here is derived from an EMBL/GenBank/DDBJ whole genome shotgun (WGS) entry which is preliminary data.</text>
</comment>
<dbReference type="Proteomes" id="UP000284902">
    <property type="component" value="Unassembled WGS sequence"/>
</dbReference>
<organism evidence="2 3">
    <name type="scientific">[Ruminococcus] lactaris</name>
    <dbReference type="NCBI Taxonomy" id="46228"/>
    <lineage>
        <taxon>Bacteria</taxon>
        <taxon>Bacillati</taxon>
        <taxon>Bacillota</taxon>
        <taxon>Clostridia</taxon>
        <taxon>Lachnospirales</taxon>
        <taxon>Lachnospiraceae</taxon>
        <taxon>Mediterraneibacter</taxon>
    </lineage>
</organism>
<proteinExistence type="predicted"/>
<dbReference type="AlphaFoldDB" id="A0A414P7U8"/>
<protein>
    <submittedName>
        <fullName evidence="2">Uncharacterized protein</fullName>
    </submittedName>
</protein>
<feature type="transmembrane region" description="Helical" evidence="1">
    <location>
        <begin position="65"/>
        <end position="85"/>
    </location>
</feature>
<evidence type="ECO:0000313" key="3">
    <source>
        <dbReference type="Proteomes" id="UP000284902"/>
    </source>
</evidence>
<sequence length="259" mass="29467">MRKHKFNKGTASIVLTCLGGVGVVATTVTAVRATPKALRLIEEAEKEKGEKLSKWETIQAAAPTYLSTVLIGAGTIACIFGASILTTRQQASLTSAYALLDQNYKRYRQKVVELYGEEAHNKIVESIAAEDAHEVYPCVQSGWGCYRQFLEEDYSEPRLFYDTYGHRYFNAPLEQVLQAEYHLNRIFVTEGGCVDLNTFYEYLGLDPTDYGEKVGWNIYMDELYWIDFDHRKVTMDDGLECYIIEPIYDPTVEALSDDW</sequence>
<keyword evidence="1" id="KW-0472">Membrane</keyword>
<dbReference type="EMBL" id="QRHG01000006">
    <property type="protein sequence ID" value="RHF62286.1"/>
    <property type="molecule type" value="Genomic_DNA"/>
</dbReference>
<evidence type="ECO:0000256" key="1">
    <source>
        <dbReference type="SAM" id="Phobius"/>
    </source>
</evidence>
<dbReference type="InterPro" id="IPR045933">
    <property type="entry name" value="DUF6353"/>
</dbReference>
<dbReference type="Pfam" id="PF19880">
    <property type="entry name" value="DUF6353"/>
    <property type="match status" value="1"/>
</dbReference>
<reference evidence="2 3" key="1">
    <citation type="submission" date="2018-08" db="EMBL/GenBank/DDBJ databases">
        <title>A genome reference for cultivated species of the human gut microbiota.</title>
        <authorList>
            <person name="Zou Y."/>
            <person name="Xue W."/>
            <person name="Luo G."/>
        </authorList>
    </citation>
    <scope>NUCLEOTIDE SEQUENCE [LARGE SCALE GENOMIC DNA]</scope>
    <source>
        <strain evidence="2 3">AM25-1LB</strain>
    </source>
</reference>
<name>A0A414P7U8_9FIRM</name>
<gene>
    <name evidence="2" type="ORF">DW672_03335</name>
</gene>
<keyword evidence="1" id="KW-0812">Transmembrane</keyword>
<accession>A0A414P7U8</accession>
<dbReference type="RefSeq" id="WP_118212536.1">
    <property type="nucleotide sequence ID" value="NZ_JAQEAQ010000003.1"/>
</dbReference>